<sequence length="395" mass="45927">MIILEKPYVSDFLLQTVRDLGVAVLDNSTARRLGVSDRQLRDEKTFIQAFERGTEFPLYINSEDAIPWIHAHLGFSRLPGRLDLFKDKAKFRDLLKPLYPDFWYNVVLAEELAGLDINALPLPLILKPVTGFLSLGVFKISNSQEWAGAIDEIDGLIKRVRRQYPAEVVNFRKFLIERYVQGEEYAIDAYFNASGRPVILNILQHEFATAADVRDRLYYTSKGIIQGNLTRFQHFLDRIGELTPLENLPLHIEVRVTPTGEIYPIEFNPMRFAGWCTTDIASYAYGINVYEYFWQDKEPNWSECLDGKEGKVYSIVVGDVPKEQRQEEMTGIDYEGFASRFSKVLALRKLDYREYGLFAFAFIETGENRRQELDWVQHTDYREFMIHNEPRFGQK</sequence>
<dbReference type="GO" id="GO:0016874">
    <property type="term" value="F:ligase activity"/>
    <property type="evidence" value="ECO:0007669"/>
    <property type="project" value="UniProtKB-KW"/>
</dbReference>
<keyword evidence="3 4" id="KW-0067">ATP-binding</keyword>
<dbReference type="Proteomes" id="UP000836597">
    <property type="component" value="Chromosome"/>
</dbReference>
<dbReference type="GO" id="GO:0005524">
    <property type="term" value="F:ATP binding"/>
    <property type="evidence" value="ECO:0007669"/>
    <property type="project" value="UniProtKB-UniRule"/>
</dbReference>
<dbReference type="InterPro" id="IPR011761">
    <property type="entry name" value="ATP-grasp"/>
</dbReference>
<evidence type="ECO:0000256" key="1">
    <source>
        <dbReference type="ARBA" id="ARBA00022598"/>
    </source>
</evidence>
<keyword evidence="8" id="KW-1185">Reference proteome</keyword>
<dbReference type="Pfam" id="PF13535">
    <property type="entry name" value="ATP-grasp_4"/>
    <property type="match status" value="1"/>
</dbReference>
<dbReference type="InterPro" id="IPR052032">
    <property type="entry name" value="ATP-dep_AA_Ligase"/>
</dbReference>
<evidence type="ECO:0000313" key="6">
    <source>
        <dbReference type="EMBL" id="CAA7602380.1"/>
    </source>
</evidence>
<dbReference type="EMBL" id="CDGJ01000081">
    <property type="protein sequence ID" value="CEJ08385.1"/>
    <property type="molecule type" value="Genomic_DNA"/>
</dbReference>
<dbReference type="AlphaFoldDB" id="A0A8S0X6B1"/>
<dbReference type="GO" id="GO:0046872">
    <property type="term" value="F:metal ion binding"/>
    <property type="evidence" value="ECO:0007669"/>
    <property type="project" value="InterPro"/>
</dbReference>
<evidence type="ECO:0000256" key="2">
    <source>
        <dbReference type="ARBA" id="ARBA00022741"/>
    </source>
</evidence>
<feature type="domain" description="ATP-grasp" evidence="5">
    <location>
        <begin position="92"/>
        <end position="298"/>
    </location>
</feature>
<keyword evidence="1" id="KW-0436">Ligase</keyword>
<evidence type="ECO:0000256" key="4">
    <source>
        <dbReference type="PROSITE-ProRule" id="PRU00409"/>
    </source>
</evidence>
<accession>A0A8S0X6B1</accession>
<dbReference type="RefSeq" id="WP_240985755.1">
    <property type="nucleotide sequence ID" value="NZ_CDGJ01000081.1"/>
</dbReference>
<dbReference type="EMBL" id="LR746496">
    <property type="protein sequence ID" value="CAA7602380.1"/>
    <property type="molecule type" value="Genomic_DNA"/>
</dbReference>
<dbReference type="KEGG" id="aacx:DEACI_3054"/>
<evidence type="ECO:0000313" key="8">
    <source>
        <dbReference type="Proteomes" id="UP001071230"/>
    </source>
</evidence>
<dbReference type="Gene3D" id="3.30.470.20">
    <property type="entry name" value="ATP-grasp fold, B domain"/>
    <property type="match status" value="1"/>
</dbReference>
<evidence type="ECO:0000256" key="3">
    <source>
        <dbReference type="ARBA" id="ARBA00022840"/>
    </source>
</evidence>
<dbReference type="SUPFAM" id="SSF56059">
    <property type="entry name" value="Glutathione synthetase ATP-binding domain-like"/>
    <property type="match status" value="1"/>
</dbReference>
<proteinExistence type="predicted"/>
<keyword evidence="2 4" id="KW-0547">Nucleotide-binding</keyword>
<name>A0A8S0X6B1_9FIRM</name>
<organism evidence="6">
    <name type="scientific">Acididesulfobacillus acetoxydans</name>
    <dbReference type="NCBI Taxonomy" id="1561005"/>
    <lineage>
        <taxon>Bacteria</taxon>
        <taxon>Bacillati</taxon>
        <taxon>Bacillota</taxon>
        <taxon>Clostridia</taxon>
        <taxon>Eubacteriales</taxon>
        <taxon>Peptococcaceae</taxon>
        <taxon>Acididesulfobacillus</taxon>
    </lineage>
</organism>
<reference evidence="7" key="1">
    <citation type="submission" date="2014-11" db="EMBL/GenBank/DDBJ databases">
        <authorList>
            <person name="Hornung B.V."/>
        </authorList>
    </citation>
    <scope>NUCLEOTIDE SEQUENCE</scope>
    <source>
        <strain evidence="7">INE</strain>
    </source>
</reference>
<gene>
    <name evidence="7" type="ORF">DEACI_2861</name>
    <name evidence="6" type="ORF">DEACI_3054</name>
</gene>
<evidence type="ECO:0000259" key="5">
    <source>
        <dbReference type="PROSITE" id="PS50975"/>
    </source>
</evidence>
<dbReference type="PROSITE" id="PS50975">
    <property type="entry name" value="ATP_GRASP"/>
    <property type="match status" value="1"/>
</dbReference>
<dbReference type="Proteomes" id="UP001071230">
    <property type="component" value="Unassembled WGS sequence"/>
</dbReference>
<protein>
    <submittedName>
        <fullName evidence="7">ATP-grasp 4 super protein</fullName>
    </submittedName>
    <submittedName>
        <fullName evidence="6">ATP-grasp fold profile</fullName>
    </submittedName>
</protein>
<reference evidence="6" key="2">
    <citation type="submission" date="2020-01" db="EMBL/GenBank/DDBJ databases">
        <authorList>
            <person name="Hornung B."/>
        </authorList>
    </citation>
    <scope>NUCLEOTIDE SEQUENCE</scope>
    <source>
        <strain evidence="6">PacBioINE</strain>
    </source>
</reference>
<dbReference type="PANTHER" id="PTHR43585">
    <property type="entry name" value="FUMIPYRROLE BIOSYNTHESIS PROTEIN C"/>
    <property type="match status" value="1"/>
</dbReference>
<evidence type="ECO:0000313" key="7">
    <source>
        <dbReference type="EMBL" id="CEJ08385.1"/>
    </source>
</evidence>
<dbReference type="PANTHER" id="PTHR43585:SF2">
    <property type="entry name" value="ATP-GRASP ENZYME FSQD"/>
    <property type="match status" value="1"/>
</dbReference>